<evidence type="ECO:0000313" key="2">
    <source>
        <dbReference type="EMBL" id="CDP37820.1"/>
    </source>
</evidence>
<dbReference type="GO" id="GO:0000932">
    <property type="term" value="C:P-body"/>
    <property type="evidence" value="ECO:0007669"/>
    <property type="project" value="TreeGrafter"/>
</dbReference>
<dbReference type="SUPFAM" id="SSF50249">
    <property type="entry name" value="Nucleic acid-binding proteins"/>
    <property type="match status" value="1"/>
</dbReference>
<dbReference type="EMBL" id="HG937694">
    <property type="protein sequence ID" value="CDP37820.1"/>
    <property type="molecule type" value="Genomic_DNA"/>
</dbReference>
<name>A0A060T9P4_BLAAD</name>
<dbReference type="SMART" id="SM00955">
    <property type="entry name" value="RNB"/>
    <property type="match status" value="1"/>
</dbReference>
<dbReference type="GO" id="GO:0003723">
    <property type="term" value="F:RNA binding"/>
    <property type="evidence" value="ECO:0007669"/>
    <property type="project" value="InterPro"/>
</dbReference>
<sequence>MALYQAIARPHLIQFHVHSTLKDYAARAALSEAPKFHVLDIIEIVERLHLSIMIRAPVNKCPSRALRWSLLYRRISSRSVPTKATGVSDQQRVDSFKDIVKDMNQRLRTKNNLTAPADIEKADRRVRLKLQISTSYDHVQSQVSPGSIIQTSGEILVVVSREATKSTLVCVDELGAIKEVNGGEIMLQFGQSELAMPEDPVRTIPPDVYGEEMLMLSSDARKMATTAIRSIRLGAAKNSQEINRVISSIFSHLASMDRSVNIPLFELAQWVEFFINEPESTIKKYCHSYIGRDDIPFLPSHVIHKFSSQMVDSSILHQVFMMINHVYYLQATINRDLCITVYNSHDQALRKEQKSIRDADEDTAQKYIKRYGLKDLSKRDRFAQAQAITLLRTLDPQLVDRIKSLPYNIDPGSALAYLGSKKAVNEEDGPRFDSETLAFARQPSQINSVERQDYGDFVDSVRTDYDSPVFCIDDSTAKEIDDGVSLDFKEGGDIVTVGVHIADPVSALLKAESSGDNELKSLIPHAIRAASTVYLPTRTIPLLPSSFTEQFGLLDSTKRRSLSVFFDFDLQKGVIDQSSVQVKALMLSNIRQVTYDQVDDILSNKQQSEHTRLLSTLSSVAEKSRKIRVNRGGLKFTNNKRLPVVSCTPDAQGVPQYTVTMTEERSTPAHNLVEEFMILGNHLTAQYLTENRIPGIYRAQTISKEDGLLVKELATKDARAAASLLKPAFLTASSNFPHHPLGISQYTQMTSPLRRSTDILAHWQLECHLAKADNLMLWDAQMSVLAGRMQASQRLIRRAVAESQYYWALRYFQNALRNGQQPSTLRVIVTHIYDYFSSKPTRAYFADLNIEAEVYGVPPTTEVGAAIDCSIIEVDPTAYRLALKYESTN</sequence>
<dbReference type="InterPro" id="IPR012340">
    <property type="entry name" value="NA-bd_OB-fold"/>
</dbReference>
<organism evidence="2">
    <name type="scientific">Blastobotrys adeninivorans</name>
    <name type="common">Yeast</name>
    <name type="synonym">Arxula adeninivorans</name>
    <dbReference type="NCBI Taxonomy" id="409370"/>
    <lineage>
        <taxon>Eukaryota</taxon>
        <taxon>Fungi</taxon>
        <taxon>Dikarya</taxon>
        <taxon>Ascomycota</taxon>
        <taxon>Saccharomycotina</taxon>
        <taxon>Dipodascomycetes</taxon>
        <taxon>Dipodascales</taxon>
        <taxon>Trichomonascaceae</taxon>
        <taxon>Blastobotrys</taxon>
    </lineage>
</organism>
<reference evidence="2" key="2">
    <citation type="submission" date="2014-06" db="EMBL/GenBank/DDBJ databases">
        <title>The complete genome of Blastobotrys (Arxula) adeninivorans LS3 - a yeast of biotechnological interest.</title>
        <authorList>
            <person name="Kunze G."/>
            <person name="Gaillardin C."/>
            <person name="Czernicka M."/>
            <person name="Durrens P."/>
            <person name="Martin T."/>
            <person name="Boer E."/>
            <person name="Gabaldon T."/>
            <person name="Cruz J."/>
            <person name="Talla E."/>
            <person name="Marck C."/>
            <person name="Goffeau A."/>
            <person name="Barbe V."/>
            <person name="Baret P."/>
            <person name="Baronian K."/>
            <person name="Beier S."/>
            <person name="Bleykasten C."/>
            <person name="Bode R."/>
            <person name="Casaregola S."/>
            <person name="Despons L."/>
            <person name="Fairhead C."/>
            <person name="Giersberg M."/>
            <person name="Gierski P."/>
            <person name="Hahnel U."/>
            <person name="Hartmann A."/>
            <person name="Jankowska D."/>
            <person name="Jubin C."/>
            <person name="Jung P."/>
            <person name="Lafontaine I."/>
            <person name="Leh-Louis V."/>
            <person name="Lemaire M."/>
            <person name="Marcet-Houben M."/>
            <person name="Mascher M."/>
            <person name="Morel G."/>
            <person name="Richard G.-F."/>
            <person name="Riechen J."/>
            <person name="Sacerdot C."/>
            <person name="Sarkar A."/>
            <person name="Savel G."/>
            <person name="Schacherer J."/>
            <person name="Sherman D."/>
            <person name="Straub M.-L."/>
            <person name="Stein N."/>
            <person name="Thierry A."/>
            <person name="Trautwein-Schult A."/>
            <person name="Westhof E."/>
            <person name="Worch S."/>
            <person name="Dujon B."/>
            <person name="Souciet J.-L."/>
            <person name="Wincker P."/>
            <person name="Scholz U."/>
            <person name="Neuveglise N."/>
        </authorList>
    </citation>
    <scope>NUCLEOTIDE SEQUENCE</scope>
    <source>
        <strain evidence="2">LS3</strain>
    </source>
</reference>
<dbReference type="InterPro" id="IPR001900">
    <property type="entry name" value="RNase_II/R"/>
</dbReference>
<dbReference type="GO" id="GO:0006402">
    <property type="term" value="P:mRNA catabolic process"/>
    <property type="evidence" value="ECO:0007669"/>
    <property type="project" value="TreeGrafter"/>
</dbReference>
<dbReference type="PhylomeDB" id="A0A060T9P4"/>
<proteinExistence type="predicted"/>
<dbReference type="Pfam" id="PF00773">
    <property type="entry name" value="RNB"/>
    <property type="match status" value="1"/>
</dbReference>
<feature type="domain" description="RNB" evidence="1">
    <location>
        <begin position="462"/>
        <end position="771"/>
    </location>
</feature>
<dbReference type="AlphaFoldDB" id="A0A060T9P4"/>
<gene>
    <name evidence="2" type="ORF">GNLVRS02_ARAD1D20218g</name>
</gene>
<dbReference type="GO" id="GO:0000175">
    <property type="term" value="F:3'-5'-RNA exonuclease activity"/>
    <property type="evidence" value="ECO:0007669"/>
    <property type="project" value="TreeGrafter"/>
</dbReference>
<reference evidence="2" key="1">
    <citation type="submission" date="2014-02" db="EMBL/GenBank/DDBJ databases">
        <authorList>
            <person name="Genoscope - CEA"/>
        </authorList>
    </citation>
    <scope>NUCLEOTIDE SEQUENCE</scope>
    <source>
        <strain evidence="2">LS3</strain>
    </source>
</reference>
<evidence type="ECO:0000259" key="1">
    <source>
        <dbReference type="SMART" id="SM00955"/>
    </source>
</evidence>
<dbReference type="InterPro" id="IPR050180">
    <property type="entry name" value="RNR_Ribonuclease"/>
</dbReference>
<dbReference type="PANTHER" id="PTHR23355">
    <property type="entry name" value="RIBONUCLEASE"/>
    <property type="match status" value="1"/>
</dbReference>
<dbReference type="PANTHER" id="PTHR23355:SF9">
    <property type="entry name" value="DIS3-LIKE EXONUCLEASE 2"/>
    <property type="match status" value="1"/>
</dbReference>
<protein>
    <submittedName>
        <fullName evidence="2">ARAD1D20218p</fullName>
    </submittedName>
</protein>
<accession>A0A060T9P4</accession>